<comment type="caution">
    <text evidence="2">The sequence shown here is derived from an EMBL/GenBank/DDBJ whole genome shotgun (WGS) entry which is preliminary data.</text>
</comment>
<evidence type="ECO:0000313" key="3">
    <source>
        <dbReference type="Proteomes" id="UP000033580"/>
    </source>
</evidence>
<proteinExistence type="predicted"/>
<protein>
    <submittedName>
        <fullName evidence="2">Preprotein translocase subunit</fullName>
    </submittedName>
</protein>
<keyword evidence="1" id="KW-0812">Transmembrane</keyword>
<feature type="transmembrane region" description="Helical" evidence="1">
    <location>
        <begin position="34"/>
        <end position="52"/>
    </location>
</feature>
<dbReference type="InterPro" id="IPR003849">
    <property type="entry name" value="Preprotein_translocase_YajC"/>
</dbReference>
<evidence type="ECO:0000313" key="2">
    <source>
        <dbReference type="EMBL" id="KJW07253.1"/>
    </source>
</evidence>
<dbReference type="EMBL" id="LAOR01000039">
    <property type="protein sequence ID" value="KJW07253.1"/>
    <property type="molecule type" value="Genomic_DNA"/>
</dbReference>
<gene>
    <name evidence="2" type="ORF">OTUT144_0713</name>
</gene>
<sequence>MSQANNINTDNTNNNITVVDQAIDDTKTTIHWEWINIIPLVLVFTVVYFLLIRPQ</sequence>
<evidence type="ECO:0000256" key="1">
    <source>
        <dbReference type="SAM" id="Phobius"/>
    </source>
</evidence>
<organism evidence="2 3">
    <name type="scientific">Orientia tsutsugamushi str. UT144</name>
    <dbReference type="NCBI Taxonomy" id="1441384"/>
    <lineage>
        <taxon>Bacteria</taxon>
        <taxon>Pseudomonadati</taxon>
        <taxon>Pseudomonadota</taxon>
        <taxon>Alphaproteobacteria</taxon>
        <taxon>Rickettsiales</taxon>
        <taxon>Rickettsiaceae</taxon>
        <taxon>Rickettsieae</taxon>
        <taxon>Orientia</taxon>
    </lineage>
</organism>
<reference evidence="2 3" key="1">
    <citation type="submission" date="2015-01" db="EMBL/GenBank/DDBJ databases">
        <title>Genome Sequencing of Rickettsiales.</title>
        <authorList>
            <person name="Daugherty S.C."/>
            <person name="Su Q."/>
            <person name="Abolude K."/>
            <person name="Beier-Sexton M."/>
            <person name="Carlyon J.A."/>
            <person name="Carter R."/>
            <person name="Day N.P."/>
            <person name="Dumler S.J."/>
            <person name="Dyachenko V."/>
            <person name="Godinez A."/>
            <person name="Kurtti T.J."/>
            <person name="Lichay M."/>
            <person name="Mullins K.E."/>
            <person name="Ott S."/>
            <person name="Pappas-Brown V."/>
            <person name="Paris D.H."/>
            <person name="Patel P."/>
            <person name="Richards A.L."/>
            <person name="Sadzewicz L."/>
            <person name="Sears K."/>
            <person name="Seidman D."/>
            <person name="Sengamalay N."/>
            <person name="Stenos J."/>
            <person name="Tallon L.J."/>
            <person name="Vincent G."/>
            <person name="Fraser C.M."/>
            <person name="Munderloh U."/>
            <person name="Dunning-Hotopp J.C."/>
        </authorList>
    </citation>
    <scope>NUCLEOTIDE SEQUENCE [LARGE SCALE GENOMIC DNA]</scope>
    <source>
        <strain evidence="2 3">UT144</strain>
    </source>
</reference>
<name>A0A0F3RLU2_ORITS</name>
<dbReference type="PRINTS" id="PR01853">
    <property type="entry name" value="YAJCTRNLCASE"/>
</dbReference>
<keyword evidence="1" id="KW-1133">Transmembrane helix</keyword>
<dbReference type="PATRIC" id="fig|1441384.3.peg.1616"/>
<dbReference type="AlphaFoldDB" id="A0A0F3RLU2"/>
<feature type="non-terminal residue" evidence="2">
    <location>
        <position position="55"/>
    </location>
</feature>
<accession>A0A0F3RLU2</accession>
<keyword evidence="1" id="KW-0472">Membrane</keyword>
<dbReference type="Proteomes" id="UP000033580">
    <property type="component" value="Unassembled WGS sequence"/>
</dbReference>